<dbReference type="EMBL" id="CP046172">
    <property type="protein sequence ID" value="QIS09682.1"/>
    <property type="molecule type" value="Genomic_DNA"/>
</dbReference>
<dbReference type="InterPro" id="IPR000792">
    <property type="entry name" value="Tscrpt_reg_LuxR_C"/>
</dbReference>
<keyword evidence="1" id="KW-0238">DNA-binding</keyword>
<dbReference type="AlphaFoldDB" id="A0A6G9Y8Y3"/>
<dbReference type="Gene3D" id="3.40.50.2300">
    <property type="match status" value="1"/>
</dbReference>
<keyword evidence="2" id="KW-0597">Phosphoprotein</keyword>
<dbReference type="Proteomes" id="UP000503540">
    <property type="component" value="Chromosome"/>
</dbReference>
<dbReference type="PRINTS" id="PR00038">
    <property type="entry name" value="HTHLUXR"/>
</dbReference>
<reference evidence="5 6" key="1">
    <citation type="journal article" date="2019" name="ACS Chem. Biol.">
        <title>Identification and Mobilization of a Cryptic Antibiotic Biosynthesis Gene Locus from a Human-Pathogenic Nocardia Isolate.</title>
        <authorList>
            <person name="Herisse M."/>
            <person name="Ishida K."/>
            <person name="Porter J.L."/>
            <person name="Howden B."/>
            <person name="Hertweck C."/>
            <person name="Stinear T.P."/>
            <person name="Pidot S.J."/>
        </authorList>
    </citation>
    <scope>NUCLEOTIDE SEQUENCE [LARGE SCALE GENOMIC DNA]</scope>
    <source>
        <strain evidence="5 6">AUSMDU00012717</strain>
    </source>
</reference>
<evidence type="ECO:0000259" key="3">
    <source>
        <dbReference type="PROSITE" id="PS50043"/>
    </source>
</evidence>
<dbReference type="InterPro" id="IPR016032">
    <property type="entry name" value="Sig_transdc_resp-reg_C-effctor"/>
</dbReference>
<organism evidence="5 6">
    <name type="scientific">Nocardia arthritidis</name>
    <dbReference type="NCBI Taxonomy" id="228602"/>
    <lineage>
        <taxon>Bacteria</taxon>
        <taxon>Bacillati</taxon>
        <taxon>Actinomycetota</taxon>
        <taxon>Actinomycetes</taxon>
        <taxon>Mycobacteriales</taxon>
        <taxon>Nocardiaceae</taxon>
        <taxon>Nocardia</taxon>
    </lineage>
</organism>
<evidence type="ECO:0000313" key="6">
    <source>
        <dbReference type="Proteomes" id="UP000503540"/>
    </source>
</evidence>
<dbReference type="InterPro" id="IPR039420">
    <property type="entry name" value="WalR-like"/>
</dbReference>
<evidence type="ECO:0000259" key="4">
    <source>
        <dbReference type="PROSITE" id="PS50110"/>
    </source>
</evidence>
<protein>
    <submittedName>
        <fullName evidence="5">Response regulator</fullName>
    </submittedName>
</protein>
<dbReference type="PANTHER" id="PTHR43214">
    <property type="entry name" value="TWO-COMPONENT RESPONSE REGULATOR"/>
    <property type="match status" value="1"/>
</dbReference>
<dbReference type="GO" id="GO:0000160">
    <property type="term" value="P:phosphorelay signal transduction system"/>
    <property type="evidence" value="ECO:0007669"/>
    <property type="project" value="InterPro"/>
</dbReference>
<dbReference type="SMART" id="SM00448">
    <property type="entry name" value="REC"/>
    <property type="match status" value="1"/>
</dbReference>
<dbReference type="PROSITE" id="PS50043">
    <property type="entry name" value="HTH_LUXR_2"/>
    <property type="match status" value="1"/>
</dbReference>
<dbReference type="Pfam" id="PF00196">
    <property type="entry name" value="GerE"/>
    <property type="match status" value="1"/>
</dbReference>
<dbReference type="SUPFAM" id="SSF46894">
    <property type="entry name" value="C-terminal effector domain of the bipartite response regulators"/>
    <property type="match status" value="1"/>
</dbReference>
<dbReference type="PROSITE" id="PS50110">
    <property type="entry name" value="RESPONSE_REGULATORY"/>
    <property type="match status" value="1"/>
</dbReference>
<name>A0A6G9Y8Y3_9NOCA</name>
<dbReference type="KEGG" id="nah:F5544_08905"/>
<dbReference type="InterPro" id="IPR011006">
    <property type="entry name" value="CheY-like_superfamily"/>
</dbReference>
<dbReference type="Pfam" id="PF00072">
    <property type="entry name" value="Response_reg"/>
    <property type="match status" value="1"/>
</dbReference>
<dbReference type="GO" id="GO:0003677">
    <property type="term" value="F:DNA binding"/>
    <property type="evidence" value="ECO:0007669"/>
    <property type="project" value="UniProtKB-KW"/>
</dbReference>
<evidence type="ECO:0000256" key="2">
    <source>
        <dbReference type="PROSITE-ProRule" id="PRU00169"/>
    </source>
</evidence>
<feature type="modified residue" description="4-aspartylphosphate" evidence="2">
    <location>
        <position position="54"/>
    </location>
</feature>
<dbReference type="PANTHER" id="PTHR43214:SF42">
    <property type="entry name" value="TRANSCRIPTIONAL REGULATORY PROTEIN DESR"/>
    <property type="match status" value="1"/>
</dbReference>
<dbReference type="SUPFAM" id="SSF52172">
    <property type="entry name" value="CheY-like"/>
    <property type="match status" value="1"/>
</dbReference>
<sequence>MIRVLVAEDMRLLRETLVATLELEEDVDIVAALDRGESIVATAIAERARVAILDIDLPGQDGLTAAAGLRDHCPDCRVLILTALTSPGYVKRATEIGVAGFVLKDSPREELLHAVRTVAAGGVVLDPGLAFTALRTADSPLTDREADVLRRYAAGADPKEIATGLHLSYGTVRNYLAAAVSKLQARNRVDAVRRATDAGWL</sequence>
<keyword evidence="6" id="KW-1185">Reference proteome</keyword>
<dbReference type="CDD" id="cd06170">
    <property type="entry name" value="LuxR_C_like"/>
    <property type="match status" value="1"/>
</dbReference>
<evidence type="ECO:0000256" key="1">
    <source>
        <dbReference type="ARBA" id="ARBA00023125"/>
    </source>
</evidence>
<dbReference type="GO" id="GO:0006355">
    <property type="term" value="P:regulation of DNA-templated transcription"/>
    <property type="evidence" value="ECO:0007669"/>
    <property type="project" value="InterPro"/>
</dbReference>
<proteinExistence type="predicted"/>
<feature type="domain" description="Response regulatory" evidence="4">
    <location>
        <begin position="3"/>
        <end position="119"/>
    </location>
</feature>
<dbReference type="InterPro" id="IPR001789">
    <property type="entry name" value="Sig_transdc_resp-reg_receiver"/>
</dbReference>
<feature type="domain" description="HTH luxR-type" evidence="3">
    <location>
        <begin position="134"/>
        <end position="199"/>
    </location>
</feature>
<dbReference type="RefSeq" id="WP_167472755.1">
    <property type="nucleotide sequence ID" value="NZ_CP046172.1"/>
</dbReference>
<evidence type="ECO:0000313" key="5">
    <source>
        <dbReference type="EMBL" id="QIS09682.1"/>
    </source>
</evidence>
<accession>A0A6G9Y8Y3</accession>
<gene>
    <name evidence="5" type="ORF">F5544_08905</name>
</gene>
<dbReference type="SMART" id="SM00421">
    <property type="entry name" value="HTH_LUXR"/>
    <property type="match status" value="1"/>
</dbReference>